<dbReference type="STRING" id="1385514.N782_12250"/>
<name>A0A0A2TF11_9BACI</name>
<reference evidence="1 2" key="1">
    <citation type="journal article" date="2015" name="Stand. Genomic Sci.">
        <title>High quality draft genome sequence of the moderately halophilic bacterium Pontibacillus yanchengensis Y32(T) and comparison among Pontibacillus genomes.</title>
        <authorList>
            <person name="Huang J."/>
            <person name="Qiao Z.X."/>
            <person name="Tang J.W."/>
            <person name="Wang G."/>
        </authorList>
    </citation>
    <scope>NUCLEOTIDE SEQUENCE [LARGE SCALE GENOMIC DNA]</scope>
    <source>
        <strain evidence="1 2">Y32</strain>
    </source>
</reference>
<organism evidence="1 2">
    <name type="scientific">Pontibacillus yanchengensis Y32</name>
    <dbReference type="NCBI Taxonomy" id="1385514"/>
    <lineage>
        <taxon>Bacteria</taxon>
        <taxon>Bacillati</taxon>
        <taxon>Bacillota</taxon>
        <taxon>Bacilli</taxon>
        <taxon>Bacillales</taxon>
        <taxon>Bacillaceae</taxon>
        <taxon>Pontibacillus</taxon>
    </lineage>
</organism>
<dbReference type="OrthoDB" id="2628646at2"/>
<protein>
    <submittedName>
        <fullName evidence="1">Uncharacterized protein</fullName>
    </submittedName>
</protein>
<dbReference type="eggNOG" id="ENOG5032S6I">
    <property type="taxonomic scope" value="Bacteria"/>
</dbReference>
<evidence type="ECO:0000313" key="1">
    <source>
        <dbReference type="EMBL" id="KGP74417.1"/>
    </source>
</evidence>
<comment type="caution">
    <text evidence="1">The sequence shown here is derived from an EMBL/GenBank/DDBJ whole genome shotgun (WGS) entry which is preliminary data.</text>
</comment>
<gene>
    <name evidence="1" type="ORF">N782_12250</name>
</gene>
<dbReference type="AlphaFoldDB" id="A0A0A2TF11"/>
<accession>A0A0A2TF11</accession>
<proteinExistence type="predicted"/>
<sequence length="108" mass="12789">MQDMKDYCSKHMYYFVIIQMNDGSEHEGIIEDIDAENVFILMPVGDEDEDGMESSDERQFGYGYGPGFGYGGGYGGGYGYGYPRRFRRFRRYRFPFFGIRSFFFPFFW</sequence>
<keyword evidence="2" id="KW-1185">Reference proteome</keyword>
<evidence type="ECO:0000313" key="2">
    <source>
        <dbReference type="Proteomes" id="UP000030147"/>
    </source>
</evidence>
<dbReference type="Proteomes" id="UP000030147">
    <property type="component" value="Unassembled WGS sequence"/>
</dbReference>
<dbReference type="EMBL" id="AVBF01000002">
    <property type="protein sequence ID" value="KGP74417.1"/>
    <property type="molecule type" value="Genomic_DNA"/>
</dbReference>